<accession>A0A1Y2D2P9</accession>
<dbReference type="OrthoDB" id="2108801at2759"/>
<evidence type="ECO:0000256" key="1">
    <source>
        <dbReference type="SAM" id="Phobius"/>
    </source>
</evidence>
<comment type="caution">
    <text evidence="2">The sequence shown here is derived from an EMBL/GenBank/DDBJ whole genome shotgun (WGS) entry which is preliminary data.</text>
</comment>
<feature type="transmembrane region" description="Helical" evidence="1">
    <location>
        <begin position="53"/>
        <end position="73"/>
    </location>
</feature>
<evidence type="ECO:0000313" key="3">
    <source>
        <dbReference type="Proteomes" id="UP000193642"/>
    </source>
</evidence>
<dbReference type="AlphaFoldDB" id="A0A1Y2D2P9"/>
<dbReference type="EMBL" id="MCGO01000001">
    <property type="protein sequence ID" value="ORY53568.1"/>
    <property type="molecule type" value="Genomic_DNA"/>
</dbReference>
<proteinExistence type="predicted"/>
<sequence length="199" mass="22372">MIANMVSLLPIGDSITCLSVQLYANFFYHTIPFTFDTFILYRSWIISGRNKTCCVISIILIGGRLVWGLWDILKSGGQWDEASMSCNFIQDPISLIGYSWVDIICDLFATVVAVVVIARQIGWDFADTNYMTVMSIFRSSLVASTNIAVMVTGSLSIDPFWVNVAWAIQIYVLCRCLNVEIILPEMEKTVTQLARIQCL</sequence>
<protein>
    <recommendedName>
        <fullName evidence="4">G-protein coupled receptors family 1 profile domain-containing protein</fullName>
    </recommendedName>
</protein>
<evidence type="ECO:0000313" key="2">
    <source>
        <dbReference type="EMBL" id="ORY53568.1"/>
    </source>
</evidence>
<keyword evidence="1" id="KW-0472">Membrane</keyword>
<name>A0A1Y2D2P9_9FUNG</name>
<keyword evidence="3" id="KW-1185">Reference proteome</keyword>
<keyword evidence="1" id="KW-1133">Transmembrane helix</keyword>
<keyword evidence="1" id="KW-0812">Transmembrane</keyword>
<feature type="transmembrane region" description="Helical" evidence="1">
    <location>
        <begin position="130"/>
        <end position="152"/>
    </location>
</feature>
<gene>
    <name evidence="2" type="ORF">BCR33DRAFT_710967</name>
</gene>
<evidence type="ECO:0008006" key="4">
    <source>
        <dbReference type="Google" id="ProtNLM"/>
    </source>
</evidence>
<feature type="transmembrane region" description="Helical" evidence="1">
    <location>
        <begin position="20"/>
        <end position="41"/>
    </location>
</feature>
<feature type="transmembrane region" description="Helical" evidence="1">
    <location>
        <begin position="93"/>
        <end position="118"/>
    </location>
</feature>
<dbReference type="Proteomes" id="UP000193642">
    <property type="component" value="Unassembled WGS sequence"/>
</dbReference>
<organism evidence="2 3">
    <name type="scientific">Rhizoclosmatium globosum</name>
    <dbReference type="NCBI Taxonomy" id="329046"/>
    <lineage>
        <taxon>Eukaryota</taxon>
        <taxon>Fungi</taxon>
        <taxon>Fungi incertae sedis</taxon>
        <taxon>Chytridiomycota</taxon>
        <taxon>Chytridiomycota incertae sedis</taxon>
        <taxon>Chytridiomycetes</taxon>
        <taxon>Chytridiales</taxon>
        <taxon>Chytriomycetaceae</taxon>
        <taxon>Rhizoclosmatium</taxon>
    </lineage>
</organism>
<reference evidence="2 3" key="1">
    <citation type="submission" date="2016-07" db="EMBL/GenBank/DDBJ databases">
        <title>Pervasive Adenine N6-methylation of Active Genes in Fungi.</title>
        <authorList>
            <consortium name="DOE Joint Genome Institute"/>
            <person name="Mondo S.J."/>
            <person name="Dannebaum R.O."/>
            <person name="Kuo R.C."/>
            <person name="Labutti K."/>
            <person name="Haridas S."/>
            <person name="Kuo A."/>
            <person name="Salamov A."/>
            <person name="Ahrendt S.R."/>
            <person name="Lipzen A."/>
            <person name="Sullivan W."/>
            <person name="Andreopoulos W.B."/>
            <person name="Clum A."/>
            <person name="Lindquist E."/>
            <person name="Daum C."/>
            <person name="Ramamoorthy G.K."/>
            <person name="Gryganskyi A."/>
            <person name="Culley D."/>
            <person name="Magnuson J.K."/>
            <person name="James T.Y."/>
            <person name="O'Malley M.A."/>
            <person name="Stajich J.E."/>
            <person name="Spatafora J.W."/>
            <person name="Visel A."/>
            <person name="Grigoriev I.V."/>
        </authorList>
    </citation>
    <scope>NUCLEOTIDE SEQUENCE [LARGE SCALE GENOMIC DNA]</scope>
    <source>
        <strain evidence="2 3">JEL800</strain>
    </source>
</reference>